<keyword evidence="3" id="KW-0808">Transferase</keyword>
<dbReference type="PANTHER" id="PTHR48090:SF3">
    <property type="entry name" value="UNDECAPRENYL-PHOSPHATE 4-DEOXY-4-FORMAMIDO-L-ARABINOSE TRANSFERASE"/>
    <property type="match status" value="1"/>
</dbReference>
<dbReference type="GO" id="GO:0099621">
    <property type="term" value="F:undecaprenyl-phosphate 4-deoxy-4-formamido-L-arabinose transferase activity"/>
    <property type="evidence" value="ECO:0007669"/>
    <property type="project" value="TreeGrafter"/>
</dbReference>
<evidence type="ECO:0000256" key="2">
    <source>
        <dbReference type="ARBA" id="ARBA00022676"/>
    </source>
</evidence>
<reference evidence="9 10" key="1">
    <citation type="journal article" date="2016" name="Nat. Commun.">
        <title>Thousands of microbial genomes shed light on interconnected biogeochemical processes in an aquifer system.</title>
        <authorList>
            <person name="Anantharaman K."/>
            <person name="Brown C.T."/>
            <person name="Hug L.A."/>
            <person name="Sharon I."/>
            <person name="Castelle C.J."/>
            <person name="Probst A.J."/>
            <person name="Thomas B.C."/>
            <person name="Singh A."/>
            <person name="Wilkins M.J."/>
            <person name="Karaoz U."/>
            <person name="Brodie E.L."/>
            <person name="Williams K.H."/>
            <person name="Hubbard S.S."/>
            <person name="Banfield J.F."/>
        </authorList>
    </citation>
    <scope>NUCLEOTIDE SEQUENCE [LARGE SCALE GENOMIC DNA]</scope>
</reference>
<dbReference type="GO" id="GO:0009103">
    <property type="term" value="P:lipopolysaccharide biosynthetic process"/>
    <property type="evidence" value="ECO:0007669"/>
    <property type="project" value="UniProtKB-KW"/>
</dbReference>
<dbReference type="GO" id="GO:0005886">
    <property type="term" value="C:plasma membrane"/>
    <property type="evidence" value="ECO:0007669"/>
    <property type="project" value="TreeGrafter"/>
</dbReference>
<keyword evidence="1" id="KW-1003">Cell membrane</keyword>
<keyword evidence="4" id="KW-0812">Transmembrane</keyword>
<keyword evidence="6" id="KW-1133">Transmembrane helix</keyword>
<protein>
    <recommendedName>
        <fullName evidence="8">Glycosyltransferase 2-like domain-containing protein</fullName>
    </recommendedName>
</protein>
<dbReference type="EMBL" id="MHCA01000004">
    <property type="protein sequence ID" value="OGY12938.1"/>
    <property type="molecule type" value="Genomic_DNA"/>
</dbReference>
<evidence type="ECO:0000256" key="7">
    <source>
        <dbReference type="ARBA" id="ARBA00023136"/>
    </source>
</evidence>
<evidence type="ECO:0000256" key="1">
    <source>
        <dbReference type="ARBA" id="ARBA00022475"/>
    </source>
</evidence>
<keyword evidence="2" id="KW-0328">Glycosyltransferase</keyword>
<dbReference type="Gene3D" id="3.90.550.10">
    <property type="entry name" value="Spore Coat Polysaccharide Biosynthesis Protein SpsA, Chain A"/>
    <property type="match status" value="1"/>
</dbReference>
<evidence type="ECO:0000256" key="5">
    <source>
        <dbReference type="ARBA" id="ARBA00022985"/>
    </source>
</evidence>
<evidence type="ECO:0000256" key="6">
    <source>
        <dbReference type="ARBA" id="ARBA00022989"/>
    </source>
</evidence>
<evidence type="ECO:0000256" key="4">
    <source>
        <dbReference type="ARBA" id="ARBA00022692"/>
    </source>
</evidence>
<evidence type="ECO:0000259" key="8">
    <source>
        <dbReference type="Pfam" id="PF00535"/>
    </source>
</evidence>
<evidence type="ECO:0000313" key="9">
    <source>
        <dbReference type="EMBL" id="OGY12938.1"/>
    </source>
</evidence>
<name>A0A1G1VBY0_9BACT</name>
<dbReference type="STRING" id="1797517.A3F61_00785"/>
<dbReference type="SUPFAM" id="SSF53448">
    <property type="entry name" value="Nucleotide-diphospho-sugar transferases"/>
    <property type="match status" value="1"/>
</dbReference>
<organism evidence="9 10">
    <name type="scientific">Candidatus Blackburnbacteria bacterium RIFCSPHIGHO2_12_FULL_41_13b</name>
    <dbReference type="NCBI Taxonomy" id="1797517"/>
    <lineage>
        <taxon>Bacteria</taxon>
        <taxon>Candidatus Blackburniibacteriota</taxon>
    </lineage>
</organism>
<proteinExistence type="predicted"/>
<dbReference type="AlphaFoldDB" id="A0A1G1VBY0"/>
<comment type="caution">
    <text evidence="9">The sequence shown here is derived from an EMBL/GenBank/DDBJ whole genome shotgun (WGS) entry which is preliminary data.</text>
</comment>
<keyword evidence="5" id="KW-0448">Lipopolysaccharide biosynthesis</keyword>
<dbReference type="Pfam" id="PF00535">
    <property type="entry name" value="Glycos_transf_2"/>
    <property type="match status" value="1"/>
</dbReference>
<dbReference type="PANTHER" id="PTHR48090">
    <property type="entry name" value="UNDECAPRENYL-PHOSPHATE 4-DEOXY-4-FORMAMIDO-L-ARABINOSE TRANSFERASE-RELATED"/>
    <property type="match status" value="1"/>
</dbReference>
<dbReference type="InterPro" id="IPR001173">
    <property type="entry name" value="Glyco_trans_2-like"/>
</dbReference>
<dbReference type="Proteomes" id="UP000178272">
    <property type="component" value="Unassembled WGS sequence"/>
</dbReference>
<dbReference type="InterPro" id="IPR029044">
    <property type="entry name" value="Nucleotide-diphossugar_trans"/>
</dbReference>
<evidence type="ECO:0000313" key="10">
    <source>
        <dbReference type="Proteomes" id="UP000178272"/>
    </source>
</evidence>
<dbReference type="InterPro" id="IPR050256">
    <property type="entry name" value="Glycosyltransferase_2"/>
</dbReference>
<evidence type="ECO:0000256" key="3">
    <source>
        <dbReference type="ARBA" id="ARBA00022679"/>
    </source>
</evidence>
<feature type="domain" description="Glycosyltransferase 2-like" evidence="8">
    <location>
        <begin position="9"/>
        <end position="171"/>
    </location>
</feature>
<keyword evidence="7" id="KW-0472">Membrane</keyword>
<sequence length="237" mass="27356">MANKKPNISVFFPCYNDGKVIVTLVEKAINNLKNVASDWEVIVIDDGSSDNSREALKQAAKKYKELKLVFHTKNRGYGGALKSGFKTARLDLVFYTDGDGQYDVDELPLLVSLMTRDVNFINGIKMERGDARYRIFFGNLHKFFNRWLFWLPVYDVDCDFRLIRKSLLDKINLNSNSGSICIELVKKAQRAGAKFREVSVHHYERKYGQSQFFRVDKIVSTYLDIAKLWLDLNVFGK</sequence>
<dbReference type="CDD" id="cd04179">
    <property type="entry name" value="DPM_DPG-synthase_like"/>
    <property type="match status" value="1"/>
</dbReference>
<gene>
    <name evidence="9" type="ORF">A3F61_00785</name>
</gene>
<accession>A0A1G1VBY0</accession>